<name>A0A1G2HUU5_9BACT</name>
<evidence type="ECO:0000313" key="2">
    <source>
        <dbReference type="EMBL" id="OGZ66302.1"/>
    </source>
</evidence>
<organism evidence="2 3">
    <name type="scientific">Candidatus Staskawiczbacteria bacterium RIFCSPHIGHO2_02_FULL_33_16</name>
    <dbReference type="NCBI Taxonomy" id="1802204"/>
    <lineage>
        <taxon>Bacteria</taxon>
        <taxon>Candidatus Staskawicziibacteriota</taxon>
    </lineage>
</organism>
<protein>
    <submittedName>
        <fullName evidence="2">Uncharacterized protein</fullName>
    </submittedName>
</protein>
<evidence type="ECO:0000313" key="3">
    <source>
        <dbReference type="Proteomes" id="UP000179183"/>
    </source>
</evidence>
<feature type="transmembrane region" description="Helical" evidence="1">
    <location>
        <begin position="12"/>
        <end position="35"/>
    </location>
</feature>
<dbReference type="Proteomes" id="UP000179183">
    <property type="component" value="Unassembled WGS sequence"/>
</dbReference>
<proteinExistence type="predicted"/>
<accession>A0A1G2HUU5</accession>
<keyword evidence="1" id="KW-1133">Transmembrane helix</keyword>
<sequence length="269" mass="30737">MKSIKRDIIYSFLIGLIYSLLIFLINYLAVFVLFFAEADGLLGAIFMIAAEKNDIPVVILSLIFTIPFFILNSITILVVKNKIRKVGLLCGYLLSILIFILVFGVYSSHVASLQNWDGFYMKILDNKGKLSFDFCQKGPDQFSKDFCLKELAMQNNNVLICDKIEEELELDHGGNDYASGRNPCIAGIAIKNNDPLICDKMDFNNPNDKDNLSRKDACYWNSIPLFNYWGTNDQDILLAQKNLDLYKKWCPFFKSDYFKEQCSVVLNSN</sequence>
<keyword evidence="1" id="KW-0812">Transmembrane</keyword>
<feature type="transmembrane region" description="Helical" evidence="1">
    <location>
        <begin position="55"/>
        <end position="79"/>
    </location>
</feature>
<reference evidence="2 3" key="1">
    <citation type="journal article" date="2016" name="Nat. Commun.">
        <title>Thousands of microbial genomes shed light on interconnected biogeochemical processes in an aquifer system.</title>
        <authorList>
            <person name="Anantharaman K."/>
            <person name="Brown C.T."/>
            <person name="Hug L.A."/>
            <person name="Sharon I."/>
            <person name="Castelle C.J."/>
            <person name="Probst A.J."/>
            <person name="Thomas B.C."/>
            <person name="Singh A."/>
            <person name="Wilkins M.J."/>
            <person name="Karaoz U."/>
            <person name="Brodie E.L."/>
            <person name="Williams K.H."/>
            <person name="Hubbard S.S."/>
            <person name="Banfield J.F."/>
        </authorList>
    </citation>
    <scope>NUCLEOTIDE SEQUENCE [LARGE SCALE GENOMIC DNA]</scope>
</reference>
<dbReference type="EMBL" id="MHOQ01000028">
    <property type="protein sequence ID" value="OGZ66302.1"/>
    <property type="molecule type" value="Genomic_DNA"/>
</dbReference>
<feature type="transmembrane region" description="Helical" evidence="1">
    <location>
        <begin position="86"/>
        <end position="106"/>
    </location>
</feature>
<dbReference type="AlphaFoldDB" id="A0A1G2HUU5"/>
<keyword evidence="1" id="KW-0472">Membrane</keyword>
<gene>
    <name evidence="2" type="ORF">A3D34_03195</name>
</gene>
<comment type="caution">
    <text evidence="2">The sequence shown here is derived from an EMBL/GenBank/DDBJ whole genome shotgun (WGS) entry which is preliminary data.</text>
</comment>
<evidence type="ECO:0000256" key="1">
    <source>
        <dbReference type="SAM" id="Phobius"/>
    </source>
</evidence>